<dbReference type="GO" id="GO:0044341">
    <property type="term" value="P:sodium-dependent phosphate transport"/>
    <property type="evidence" value="ECO:0007669"/>
    <property type="project" value="InterPro"/>
</dbReference>
<keyword evidence="2" id="KW-1003">Cell membrane</keyword>
<dbReference type="NCBIfam" id="NF037997">
    <property type="entry name" value="Na_Pi_symport"/>
    <property type="match status" value="1"/>
</dbReference>
<feature type="transmembrane region" description="Helical" evidence="6">
    <location>
        <begin position="186"/>
        <end position="209"/>
    </location>
</feature>
<evidence type="ECO:0000256" key="3">
    <source>
        <dbReference type="ARBA" id="ARBA00022692"/>
    </source>
</evidence>
<dbReference type="AlphaFoldDB" id="A0A6A8M7Q5"/>
<feature type="transmembrane region" description="Helical" evidence="6">
    <location>
        <begin position="257"/>
        <end position="283"/>
    </location>
</feature>
<sequence length="590" mass="64296">MSIFNLLSFVGGLALFLFGMDVMGEALKNFSGGELQKRLGNMTSSTVKGVLLGAGVTAVIQSSSATTVMVVGFVNSGIMTLHQAVGVIMGANIGTTMTSWLLSLVSVSGDSFFMQMLKPSSFSPVLAMIGVILRFASHSDRKKNAGTIMLGFAVLMIGMNTMSGAVEPLSKMPDFINLFTKFSNPVLGVLVGLTLTAIIQSSSASVGILQALCTTGAVTYGAALPIIMGQNIGTCVTALLSAIGASKNAKRAAMIHLYFNIIGTILFMTVFYSLNAFLSFAFLKNVADPAGIAVIHSTFNITATAVLLPFSKVLEKLATATIRDGHEHAEEDMDPFLKKLDNRFLNQPSVAISVSIDAVFKMADYAIEAVETAMSLFDNYDEETAARVKKLEKTTDRFEDRIGTYILGITPQALSEKESHQTTIILRSIGDLERIGDHAVNLRDSALEMVTKNQHFSDNGAEDMRVMMNAVRELLRITGESLKQLTPDAAERIEPLEEVVDDLSYELKSRHIIRLRNGICSVEMGFVLEDMTTNLERIADHCSNIGVTLAQEDMNVDRRHETKRAIKDQNSFKEEYTKYQHMFPLDEAIN</sequence>
<evidence type="ECO:0000313" key="8">
    <source>
        <dbReference type="EMBL" id="MST68981.1"/>
    </source>
</evidence>
<proteinExistence type="predicted"/>
<dbReference type="InterPro" id="IPR038078">
    <property type="entry name" value="PhoU-like_sf"/>
</dbReference>
<evidence type="ECO:0000256" key="1">
    <source>
        <dbReference type="ARBA" id="ARBA00004651"/>
    </source>
</evidence>
<dbReference type="InterPro" id="IPR003841">
    <property type="entry name" value="Na/Pi_transpt"/>
</dbReference>
<reference evidence="8" key="1">
    <citation type="submission" date="2019-09" db="EMBL/GenBank/DDBJ databases">
        <title>In-depth cultivation of the pig gut microbiome towards novel bacterial diversity and tailored functional studies.</title>
        <authorList>
            <person name="Wylensek D."/>
            <person name="Hitch T.C.A."/>
            <person name="Clavel T."/>
        </authorList>
    </citation>
    <scope>NUCLEOTIDE SEQUENCE</scope>
    <source>
        <strain evidence="8">RF-744-FAT-WT-3</strain>
    </source>
</reference>
<comment type="caution">
    <text evidence="8">The sequence shown here is derived from an EMBL/GenBank/DDBJ whole genome shotgun (WGS) entry which is preliminary data.</text>
</comment>
<feature type="transmembrane region" description="Helical" evidence="6">
    <location>
        <begin position="86"/>
        <end position="107"/>
    </location>
</feature>
<feature type="transmembrane region" description="Helical" evidence="6">
    <location>
        <begin position="290"/>
        <end position="310"/>
    </location>
</feature>
<dbReference type="PANTHER" id="PTHR10010">
    <property type="entry name" value="SOLUTE CARRIER FAMILY 34 SODIUM PHOSPHATE , MEMBER 2-RELATED"/>
    <property type="match status" value="1"/>
</dbReference>
<dbReference type="SUPFAM" id="SSF109755">
    <property type="entry name" value="PhoU-like"/>
    <property type="match status" value="1"/>
</dbReference>
<gene>
    <name evidence="8" type="ORF">FYJ66_05175</name>
</gene>
<evidence type="ECO:0000259" key="7">
    <source>
        <dbReference type="Pfam" id="PF01895"/>
    </source>
</evidence>
<feature type="domain" description="PhoU" evidence="7">
    <location>
        <begin position="361"/>
        <end position="442"/>
    </location>
</feature>
<evidence type="ECO:0000256" key="6">
    <source>
        <dbReference type="SAM" id="Phobius"/>
    </source>
</evidence>
<evidence type="ECO:0000256" key="2">
    <source>
        <dbReference type="ARBA" id="ARBA00022475"/>
    </source>
</evidence>
<feature type="transmembrane region" description="Helical" evidence="6">
    <location>
        <begin position="148"/>
        <end position="166"/>
    </location>
</feature>
<dbReference type="PANTHER" id="PTHR10010:SF46">
    <property type="entry name" value="SODIUM-DEPENDENT PHOSPHATE TRANSPORT PROTEIN 2B"/>
    <property type="match status" value="1"/>
</dbReference>
<evidence type="ECO:0000256" key="5">
    <source>
        <dbReference type="ARBA" id="ARBA00023136"/>
    </source>
</evidence>
<dbReference type="NCBIfam" id="TIGR00704">
    <property type="entry name" value="NaPi_cotrn_rel"/>
    <property type="match status" value="1"/>
</dbReference>
<evidence type="ECO:0000256" key="4">
    <source>
        <dbReference type="ARBA" id="ARBA00022989"/>
    </source>
</evidence>
<feature type="domain" description="PhoU" evidence="7">
    <location>
        <begin position="466"/>
        <end position="546"/>
    </location>
</feature>
<dbReference type="GO" id="GO:0005436">
    <property type="term" value="F:sodium:phosphate symporter activity"/>
    <property type="evidence" value="ECO:0007669"/>
    <property type="project" value="InterPro"/>
</dbReference>
<comment type="subcellular location">
    <subcellularLocation>
        <location evidence="1">Cell membrane</location>
        <topology evidence="1">Multi-pass membrane protein</topology>
    </subcellularLocation>
</comment>
<dbReference type="RefSeq" id="WP_154572457.1">
    <property type="nucleotide sequence ID" value="NZ_VUNB01000004.1"/>
</dbReference>
<name>A0A6A8M7Q5_9FIRM</name>
<protein>
    <submittedName>
        <fullName evidence="8">Na/Pi cotransporter family protein</fullName>
    </submittedName>
</protein>
<organism evidence="8">
    <name type="scientific">Baileyella intestinalis</name>
    <dbReference type="NCBI Taxonomy" id="2606709"/>
    <lineage>
        <taxon>Bacteria</taxon>
        <taxon>Bacillati</taxon>
        <taxon>Bacillota</taxon>
        <taxon>Clostridia</taxon>
        <taxon>Peptostreptococcales</taxon>
        <taxon>Anaerovoracaceae</taxon>
        <taxon>Baileyella</taxon>
    </lineage>
</organism>
<keyword evidence="5 6" id="KW-0472">Membrane</keyword>
<keyword evidence="3 6" id="KW-0812">Transmembrane</keyword>
<dbReference type="Gene3D" id="1.20.58.220">
    <property type="entry name" value="Phosphate transport system protein phou homolog 2, domain 2"/>
    <property type="match status" value="1"/>
</dbReference>
<dbReference type="EMBL" id="VUNB01000004">
    <property type="protein sequence ID" value="MST68981.1"/>
    <property type="molecule type" value="Genomic_DNA"/>
</dbReference>
<dbReference type="GO" id="GO:0005886">
    <property type="term" value="C:plasma membrane"/>
    <property type="evidence" value="ECO:0007669"/>
    <property type="project" value="UniProtKB-SubCell"/>
</dbReference>
<keyword evidence="4 6" id="KW-1133">Transmembrane helix</keyword>
<dbReference type="Pfam" id="PF01895">
    <property type="entry name" value="PhoU"/>
    <property type="match status" value="2"/>
</dbReference>
<dbReference type="InterPro" id="IPR026022">
    <property type="entry name" value="PhoU_dom"/>
</dbReference>
<dbReference type="InterPro" id="IPR004633">
    <property type="entry name" value="NaPi_cotrn-rel/YqeW-like"/>
</dbReference>
<feature type="transmembrane region" description="Helical" evidence="6">
    <location>
        <begin position="119"/>
        <end position="136"/>
    </location>
</feature>
<dbReference type="Pfam" id="PF02690">
    <property type="entry name" value="Na_Pi_cotrans"/>
    <property type="match status" value="2"/>
</dbReference>
<feature type="transmembrane region" description="Helical" evidence="6">
    <location>
        <begin position="50"/>
        <end position="74"/>
    </location>
</feature>
<accession>A0A6A8M7Q5</accession>